<evidence type="ECO:0000259" key="2">
    <source>
        <dbReference type="SMART" id="SM00065"/>
    </source>
</evidence>
<evidence type="ECO:0000313" key="3">
    <source>
        <dbReference type="EMBL" id="MEA5401933.1"/>
    </source>
</evidence>
<accession>A0ABU5S0F2</accession>
<dbReference type="EMBL" id="JAYGIL010000003">
    <property type="protein sequence ID" value="MEA5401933.1"/>
    <property type="molecule type" value="Genomic_DNA"/>
</dbReference>
<keyword evidence="1" id="KW-0175">Coiled coil</keyword>
<dbReference type="PANTHER" id="PTHR43102:SF2">
    <property type="entry name" value="GAF DOMAIN-CONTAINING PROTEIN"/>
    <property type="match status" value="1"/>
</dbReference>
<dbReference type="Pfam" id="PF01590">
    <property type="entry name" value="GAF"/>
    <property type="match status" value="1"/>
</dbReference>
<name>A0ABU5S0F2_9BACT</name>
<dbReference type="SUPFAM" id="SSF47384">
    <property type="entry name" value="Homodimeric domain of signal transducing histidine kinase"/>
    <property type="match status" value="1"/>
</dbReference>
<dbReference type="InterPro" id="IPR029016">
    <property type="entry name" value="GAF-like_dom_sf"/>
</dbReference>
<dbReference type="SMART" id="SM00065">
    <property type="entry name" value="GAF"/>
    <property type="match status" value="1"/>
</dbReference>
<gene>
    <name evidence="3" type="ORF">VB776_03325</name>
</gene>
<sequence length="243" mass="27736">MVIKKDSIEKDRLKEVRRFLKLDFSKSSDFQDIVDLAALLCEKPVALITILDEDVNWIKVRSGVEYEVMPRETSFCQYGIQQDEILIIPDATKDYRFDDNPLVQSNPHVRFYAGAPLILNNGLKLGTLCLFDLKPNKITPLQEKTLSILSRQVTYLMELKLGQALLKKQLEETEAKNKALRKIAFMQSHDIRHPLSSIMCLVNLVKDGIHPVDEHWLGMITEATDTLDNKIKAIVNETAADRS</sequence>
<dbReference type="InterPro" id="IPR036097">
    <property type="entry name" value="HisK_dim/P_sf"/>
</dbReference>
<dbReference type="Gene3D" id="3.30.450.40">
    <property type="match status" value="1"/>
</dbReference>
<keyword evidence="4" id="KW-1185">Reference proteome</keyword>
<evidence type="ECO:0000256" key="1">
    <source>
        <dbReference type="SAM" id="Coils"/>
    </source>
</evidence>
<reference evidence="3 4" key="1">
    <citation type="submission" date="2023-12" db="EMBL/GenBank/DDBJ databases">
        <title>Novel species of the genus Arcicella isolated from rivers.</title>
        <authorList>
            <person name="Lu H."/>
        </authorList>
    </citation>
    <scope>NUCLEOTIDE SEQUENCE [LARGE SCALE GENOMIC DNA]</scope>
    <source>
        <strain evidence="3 4">DC2W</strain>
    </source>
</reference>
<protein>
    <submittedName>
        <fullName evidence="3">GAF domain-containing protein</fullName>
    </submittedName>
</protein>
<feature type="domain" description="GAF" evidence="2">
    <location>
        <begin position="25"/>
        <end position="171"/>
    </location>
</feature>
<dbReference type="InterPro" id="IPR003018">
    <property type="entry name" value="GAF"/>
</dbReference>
<dbReference type="RefSeq" id="WP_323326008.1">
    <property type="nucleotide sequence ID" value="NZ_JAYGIL010000003.1"/>
</dbReference>
<organism evidence="3 4">
    <name type="scientific">Arcicella gelida</name>
    <dbReference type="NCBI Taxonomy" id="2984195"/>
    <lineage>
        <taxon>Bacteria</taxon>
        <taxon>Pseudomonadati</taxon>
        <taxon>Bacteroidota</taxon>
        <taxon>Cytophagia</taxon>
        <taxon>Cytophagales</taxon>
        <taxon>Flectobacillaceae</taxon>
        <taxon>Arcicella</taxon>
    </lineage>
</organism>
<evidence type="ECO:0000313" key="4">
    <source>
        <dbReference type="Proteomes" id="UP001303899"/>
    </source>
</evidence>
<dbReference type="SUPFAM" id="SSF55781">
    <property type="entry name" value="GAF domain-like"/>
    <property type="match status" value="1"/>
</dbReference>
<feature type="coiled-coil region" evidence="1">
    <location>
        <begin position="156"/>
        <end position="183"/>
    </location>
</feature>
<dbReference type="PANTHER" id="PTHR43102">
    <property type="entry name" value="SLR1143 PROTEIN"/>
    <property type="match status" value="1"/>
</dbReference>
<proteinExistence type="predicted"/>
<comment type="caution">
    <text evidence="3">The sequence shown here is derived from an EMBL/GenBank/DDBJ whole genome shotgun (WGS) entry which is preliminary data.</text>
</comment>
<dbReference type="Proteomes" id="UP001303899">
    <property type="component" value="Unassembled WGS sequence"/>
</dbReference>
<dbReference type="Gene3D" id="1.10.287.130">
    <property type="match status" value="1"/>
</dbReference>